<dbReference type="OrthoDB" id="5099658at2759"/>
<keyword evidence="2" id="KW-1185">Reference proteome</keyword>
<accession>K3UW48</accession>
<dbReference type="RefSeq" id="XP_009254426.1">
    <property type="nucleotide sequence ID" value="XM_009256151.1"/>
</dbReference>
<gene>
    <name evidence="1" type="ORF">FPSE_03032</name>
</gene>
<comment type="caution">
    <text evidence="1">The sequence shown here is derived from an EMBL/GenBank/DDBJ whole genome shotgun (WGS) entry which is preliminary data.</text>
</comment>
<dbReference type="HOGENOM" id="CLU_109888_0_0_1"/>
<dbReference type="KEGG" id="fpu:FPSE_03032"/>
<evidence type="ECO:0008006" key="3">
    <source>
        <dbReference type="Google" id="ProtNLM"/>
    </source>
</evidence>
<dbReference type="GeneID" id="20361651"/>
<sequence>MCKSMELEFSCSTTDNPHRLETQGLLPCDNFQSCVFELFNLKRPESDIAQNTQVLVQHYTLVNIDGDCQKCAERKTKLIQNRERISQALMKESESMDKIPGGSMKGGSGKVRNLRQIHQDRADHQPDTICASGPCKRLAMISTDGRQGMFCKTHTCSATEWNCLLDTSTTQDGVEFSVYCTAHTCDTLGCNRRIADLSTVHCTKHRRKICMGFASCQSP</sequence>
<dbReference type="AlphaFoldDB" id="K3UW48"/>
<dbReference type="eggNOG" id="ENOG502RN5I">
    <property type="taxonomic scope" value="Eukaryota"/>
</dbReference>
<evidence type="ECO:0000313" key="1">
    <source>
        <dbReference type="EMBL" id="EKJ76846.1"/>
    </source>
</evidence>
<protein>
    <recommendedName>
        <fullName evidence="3">CxC6 like cysteine cluster associated with KDZ domain-containing protein</fullName>
    </recommendedName>
</protein>
<evidence type="ECO:0000313" key="2">
    <source>
        <dbReference type="Proteomes" id="UP000007978"/>
    </source>
</evidence>
<organism evidence="1 2">
    <name type="scientific">Fusarium pseudograminearum (strain CS3096)</name>
    <name type="common">Wheat and barley crown-rot fungus</name>
    <dbReference type="NCBI Taxonomy" id="1028729"/>
    <lineage>
        <taxon>Eukaryota</taxon>
        <taxon>Fungi</taxon>
        <taxon>Dikarya</taxon>
        <taxon>Ascomycota</taxon>
        <taxon>Pezizomycotina</taxon>
        <taxon>Sordariomycetes</taxon>
        <taxon>Hypocreomycetidae</taxon>
        <taxon>Hypocreales</taxon>
        <taxon>Nectriaceae</taxon>
        <taxon>Fusarium</taxon>
    </lineage>
</organism>
<dbReference type="Proteomes" id="UP000007978">
    <property type="component" value="Chromosome 3"/>
</dbReference>
<name>K3UW48_FUSPC</name>
<dbReference type="EMBL" id="AFNW01000066">
    <property type="protein sequence ID" value="EKJ76846.1"/>
    <property type="molecule type" value="Genomic_DNA"/>
</dbReference>
<reference evidence="1 2" key="1">
    <citation type="journal article" date="2012" name="PLoS Pathog.">
        <title>Comparative pathogenomics reveals horizontally acquired novel virulence genes in fungi infecting cereal hosts.</title>
        <authorList>
            <person name="Gardiner D.M."/>
            <person name="McDonald M.C."/>
            <person name="Covarelli L."/>
            <person name="Solomon P.S."/>
            <person name="Rusu A.G."/>
            <person name="Marshall M."/>
            <person name="Kazan K."/>
            <person name="Chakraborty S."/>
            <person name="McDonald B.A."/>
            <person name="Manners J.M."/>
        </authorList>
    </citation>
    <scope>NUCLEOTIDE SEQUENCE [LARGE SCALE GENOMIC DNA]</scope>
    <source>
        <strain evidence="1 2">CS3096</strain>
    </source>
</reference>
<proteinExistence type="predicted"/>